<reference evidence="2 3" key="1">
    <citation type="journal article" date="2016" name="Nat. Commun.">
        <title>Thousands of microbial genomes shed light on interconnected biogeochemical processes in an aquifer system.</title>
        <authorList>
            <person name="Anantharaman K."/>
            <person name="Brown C.T."/>
            <person name="Hug L.A."/>
            <person name="Sharon I."/>
            <person name="Castelle C.J."/>
            <person name="Probst A.J."/>
            <person name="Thomas B.C."/>
            <person name="Singh A."/>
            <person name="Wilkins M.J."/>
            <person name="Karaoz U."/>
            <person name="Brodie E.L."/>
            <person name="Williams K.H."/>
            <person name="Hubbard S.S."/>
            <person name="Banfield J.F."/>
        </authorList>
    </citation>
    <scope>NUCLEOTIDE SEQUENCE [LARGE SCALE GENOMIC DNA]</scope>
</reference>
<dbReference type="Gene3D" id="2.60.120.430">
    <property type="entry name" value="Galactose-binding lectin"/>
    <property type="match status" value="1"/>
</dbReference>
<feature type="chain" id="PRO_5009513494" description="CBM11 domain-containing protein" evidence="1">
    <location>
        <begin position="21"/>
        <end position="235"/>
    </location>
</feature>
<organism evidence="2 3">
    <name type="scientific">candidate division WOR-1 bacterium RIFCSPHIGHO2_01_FULL_53_15</name>
    <dbReference type="NCBI Taxonomy" id="1802564"/>
    <lineage>
        <taxon>Bacteria</taxon>
        <taxon>Bacillati</taxon>
        <taxon>Saganbacteria</taxon>
    </lineage>
</organism>
<dbReference type="Proteomes" id="UP000178724">
    <property type="component" value="Unassembled WGS sequence"/>
</dbReference>
<evidence type="ECO:0000313" key="2">
    <source>
        <dbReference type="EMBL" id="OGB90050.1"/>
    </source>
</evidence>
<feature type="signal peptide" evidence="1">
    <location>
        <begin position="1"/>
        <end position="20"/>
    </location>
</feature>
<proteinExistence type="predicted"/>
<evidence type="ECO:0000313" key="3">
    <source>
        <dbReference type="Proteomes" id="UP000178724"/>
    </source>
</evidence>
<evidence type="ECO:0000256" key="1">
    <source>
        <dbReference type="SAM" id="SignalP"/>
    </source>
</evidence>
<protein>
    <recommendedName>
        <fullName evidence="4">CBM11 domain-containing protein</fullName>
    </recommendedName>
</protein>
<accession>A0A1F4Q2E6</accession>
<comment type="caution">
    <text evidence="2">The sequence shown here is derived from an EMBL/GenBank/DDBJ whole genome shotgun (WGS) entry which is preliminary data.</text>
</comment>
<name>A0A1F4Q2E6_UNCSA</name>
<dbReference type="EMBL" id="METM01000016">
    <property type="protein sequence ID" value="OGB90050.1"/>
    <property type="molecule type" value="Genomic_DNA"/>
</dbReference>
<evidence type="ECO:0008006" key="4">
    <source>
        <dbReference type="Google" id="ProtNLM"/>
    </source>
</evidence>
<gene>
    <name evidence="2" type="ORF">A2625_01795</name>
</gene>
<dbReference type="InterPro" id="IPR008979">
    <property type="entry name" value="Galactose-bd-like_sf"/>
</dbReference>
<dbReference type="SUPFAM" id="SSF49785">
    <property type="entry name" value="Galactose-binding domain-like"/>
    <property type="match status" value="1"/>
</dbReference>
<keyword evidence="1" id="KW-0732">Signal</keyword>
<sequence>MEKIAFVSMFLCFCVSLAFAMGGPPPKKGPGGVGLAEKVFLIDDFESGNIRSPREWWTFDLETVEPVDSKELKGGDDKVASSVGEYSLLLSGLARSWYAGGLGTYLAKENQDLSKYGNFQADIFGNGPGSGTLKVELVDDDSNNWTVEQDPERNYAVTKDDKFVYEIKVDWDGWKRVSIPISDFVLENSGAGDGTWNPQMSAGSGGLLQLQFIALAVEETGKANFNVDNISLTME</sequence>
<dbReference type="AlphaFoldDB" id="A0A1F4Q2E6"/>